<dbReference type="Proteomes" id="UP000573603">
    <property type="component" value="Unassembled WGS sequence"/>
</dbReference>
<comment type="caution">
    <text evidence="1">The sequence shown here is derived from an EMBL/GenBank/DDBJ whole genome shotgun (WGS) entry which is preliminary data.</text>
</comment>
<name>A0A8H5E2L8_9HYPO</name>
<reference evidence="1 2" key="1">
    <citation type="journal article" date="2020" name="BMC Genomics">
        <title>Correction to: Identification and distribution of gene clusters required for synthesis of sphingolipid metabolism inhibitors in diverse species of the filamentous fungus Fusarium.</title>
        <authorList>
            <person name="Kim H.S."/>
            <person name="Lohmar J.M."/>
            <person name="Busman M."/>
            <person name="Brown D.W."/>
            <person name="Naumann T.A."/>
            <person name="Divon H.H."/>
            <person name="Lysoe E."/>
            <person name="Uhlig S."/>
            <person name="Proctor R.H."/>
        </authorList>
    </citation>
    <scope>NUCLEOTIDE SEQUENCE [LARGE SCALE GENOMIC DNA]</scope>
    <source>
        <strain evidence="1 2">NRRL 25214</strain>
    </source>
</reference>
<organism evidence="1 2">
    <name type="scientific">Fusarium anthophilum</name>
    <dbReference type="NCBI Taxonomy" id="48485"/>
    <lineage>
        <taxon>Eukaryota</taxon>
        <taxon>Fungi</taxon>
        <taxon>Dikarya</taxon>
        <taxon>Ascomycota</taxon>
        <taxon>Pezizomycotina</taxon>
        <taxon>Sordariomycetes</taxon>
        <taxon>Hypocreomycetidae</taxon>
        <taxon>Hypocreales</taxon>
        <taxon>Nectriaceae</taxon>
        <taxon>Fusarium</taxon>
        <taxon>Fusarium fujikuroi species complex</taxon>
    </lineage>
</organism>
<proteinExistence type="predicted"/>
<evidence type="ECO:0000313" key="2">
    <source>
        <dbReference type="Proteomes" id="UP000573603"/>
    </source>
</evidence>
<gene>
    <name evidence="1" type="ORF">FANTH_7791</name>
</gene>
<dbReference type="AlphaFoldDB" id="A0A8H5E2L8"/>
<keyword evidence="2" id="KW-1185">Reference proteome</keyword>
<sequence length="135" mass="14582">MHVAPLKPVRLQQYTPSAFLLRVRFALTIDIVFLTERSVGLPTVDNDQDVIDLMVADVTGLTACTGLVNCGQLAPASIRLLSAAIPTGSFPQVVLQYQPTGVTIRGTPAMRGQDGVAKIPDETRMLIHRDNNRGS</sequence>
<evidence type="ECO:0000313" key="1">
    <source>
        <dbReference type="EMBL" id="KAF5244281.1"/>
    </source>
</evidence>
<protein>
    <submittedName>
        <fullName evidence="1">Uncharacterized protein</fullName>
    </submittedName>
</protein>
<accession>A0A8H5E2L8</accession>
<dbReference type="EMBL" id="JABEVY010000178">
    <property type="protein sequence ID" value="KAF5244281.1"/>
    <property type="molecule type" value="Genomic_DNA"/>
</dbReference>